<dbReference type="EMBL" id="JBHUDC010000002">
    <property type="protein sequence ID" value="MFD1511903.1"/>
    <property type="molecule type" value="Genomic_DNA"/>
</dbReference>
<dbReference type="InterPro" id="IPR008928">
    <property type="entry name" value="6-hairpin_glycosidase_sf"/>
</dbReference>
<keyword evidence="4" id="KW-0378">Hydrolase</keyword>
<dbReference type="InterPro" id="IPR012878">
    <property type="entry name" value="Beta-AFase-like_GH127_cat"/>
</dbReference>
<evidence type="ECO:0000259" key="3">
    <source>
        <dbReference type="Pfam" id="PF20737"/>
    </source>
</evidence>
<dbReference type="InterPro" id="IPR049046">
    <property type="entry name" value="Beta-AFase-like_GH127_middle"/>
</dbReference>
<dbReference type="SUPFAM" id="SSF48208">
    <property type="entry name" value="Six-hairpin glycosidases"/>
    <property type="match status" value="1"/>
</dbReference>
<dbReference type="Pfam" id="PF07944">
    <property type="entry name" value="Beta-AFase-like_GH127_cat"/>
    <property type="match status" value="1"/>
</dbReference>
<accession>A0ABD6AQW6</accession>
<feature type="domain" description="Non-reducing end beta-L-arabinofuranosidase-like GH127 middle" evidence="2">
    <location>
        <begin position="437"/>
        <end position="532"/>
    </location>
</feature>
<proteinExistence type="predicted"/>
<reference evidence="4 5" key="1">
    <citation type="journal article" date="2019" name="Int. J. Syst. Evol. Microbiol.">
        <title>The Global Catalogue of Microorganisms (GCM) 10K type strain sequencing project: providing services to taxonomists for standard genome sequencing and annotation.</title>
        <authorList>
            <consortium name="The Broad Institute Genomics Platform"/>
            <consortium name="The Broad Institute Genome Sequencing Center for Infectious Disease"/>
            <person name="Wu L."/>
            <person name="Ma J."/>
        </authorList>
    </citation>
    <scope>NUCLEOTIDE SEQUENCE [LARGE SCALE GENOMIC DNA]</scope>
    <source>
        <strain evidence="4 5">CGMCC 1.12563</strain>
    </source>
</reference>
<dbReference type="RefSeq" id="WP_250871886.1">
    <property type="nucleotide sequence ID" value="NZ_JALXFV010000002.1"/>
</dbReference>
<dbReference type="Proteomes" id="UP001597187">
    <property type="component" value="Unassembled WGS sequence"/>
</dbReference>
<name>A0ABD6AQW6_9EURY</name>
<comment type="caution">
    <text evidence="4">The sequence shown here is derived from an EMBL/GenBank/DDBJ whole genome shotgun (WGS) entry which is preliminary data.</text>
</comment>
<dbReference type="Pfam" id="PF20737">
    <property type="entry name" value="Glyco_hydro127C"/>
    <property type="match status" value="1"/>
</dbReference>
<dbReference type="PANTHER" id="PTHR43465:SF2">
    <property type="entry name" value="DUF1680 DOMAIN PROTEIN (AFU_ORTHOLOGUE AFUA_1G08910)"/>
    <property type="match status" value="1"/>
</dbReference>
<evidence type="ECO:0000259" key="1">
    <source>
        <dbReference type="Pfam" id="PF07944"/>
    </source>
</evidence>
<dbReference type="Pfam" id="PF20736">
    <property type="entry name" value="Glyco_hydro127M"/>
    <property type="match status" value="1"/>
</dbReference>
<evidence type="ECO:0000313" key="4">
    <source>
        <dbReference type="EMBL" id="MFD1511903.1"/>
    </source>
</evidence>
<dbReference type="GO" id="GO:0016787">
    <property type="term" value="F:hydrolase activity"/>
    <property type="evidence" value="ECO:0007669"/>
    <property type="project" value="UniProtKB-KW"/>
</dbReference>
<dbReference type="AlphaFoldDB" id="A0ABD6AQW6"/>
<evidence type="ECO:0000313" key="5">
    <source>
        <dbReference type="Proteomes" id="UP001597187"/>
    </source>
</evidence>
<evidence type="ECO:0000259" key="2">
    <source>
        <dbReference type="Pfam" id="PF20736"/>
    </source>
</evidence>
<keyword evidence="5" id="KW-1185">Reference proteome</keyword>
<dbReference type="InterPro" id="IPR049174">
    <property type="entry name" value="Beta-AFase-like"/>
</dbReference>
<protein>
    <submittedName>
        <fullName evidence="4">Glycoside hydrolase family 127 protein</fullName>
    </submittedName>
</protein>
<feature type="domain" description="Non-reducing end beta-L-arabinofuranosidase-like GH127 catalytic" evidence="1">
    <location>
        <begin position="15"/>
        <end position="426"/>
    </location>
</feature>
<sequence>MRDRVSTPAPVALSSVELRDGFWMDWRRRLGETTLDHVADHLETSGRFDAFRRLGGNPDVGIVDGGGDAKVHKWLEASSYLLNSMEDTTPQSRVETVVSQLVAAQSDSGYLVTDILLGDDEPWTNLTQDHELYVAGHLIEAAVAHATATGEERLLNVACQFADLLVETFGPDGIQGYPGHPEVELALMRLYELTGDSEYLDLASYFIDERGREKSYLAWEVETHEDIGVELDVHPDGPYDGRHRQDHRPLREQTTPEGHAVRAMYLFAGAAAVARETNDESLTAALERLWTNTTTRRMYLTGGVGSSYHNEGFTTDFDLPNETSYCESCAAVGMVRWGQAMFRLTREATYLDVVERVLYNAFLASLSLSGDRFFYPNHLACTGGDHPHARVPEDAWHSYSPPSYRREAWPGIACCPPNVARLLGEFPRYLFSQAERTVYVTQYAESQLKTEIDGEPVDITVETDYPWGGTVSLTVTLDTPTMFELCLRIPRWCENPRVTVDAESVPVTSDEAFIHIDRQWHDGDTVDLHLPMGIRTLGAHPAIRADTARVALARGPIVYCIEAVDNPYPPSQLRVDTESTFEAVERPDLLGGVIALTGSAAVRVANESDDPYQPVAGTHEETVDVTAIPYYSWANREFCEMVVWLHEATSSRFDP</sequence>
<feature type="domain" description="Non-reducing end beta-L-arabinofuranosidase-like GH127 C-terminal" evidence="3">
    <location>
        <begin position="535"/>
        <end position="645"/>
    </location>
</feature>
<organism evidence="4 5">
    <name type="scientific">Halomarina rubra</name>
    <dbReference type="NCBI Taxonomy" id="2071873"/>
    <lineage>
        <taxon>Archaea</taxon>
        <taxon>Methanobacteriati</taxon>
        <taxon>Methanobacteriota</taxon>
        <taxon>Stenosarchaea group</taxon>
        <taxon>Halobacteria</taxon>
        <taxon>Halobacteriales</taxon>
        <taxon>Natronomonadaceae</taxon>
        <taxon>Halomarina</taxon>
    </lineage>
</organism>
<dbReference type="InterPro" id="IPR049049">
    <property type="entry name" value="Beta-AFase-like_GH127_C"/>
</dbReference>
<gene>
    <name evidence="4" type="ORF">ACFSBT_01250</name>
</gene>
<dbReference type="PANTHER" id="PTHR43465">
    <property type="entry name" value="DUF1680 DOMAIN PROTEIN (AFU_ORTHOLOGUE AFUA_1G08910)"/>
    <property type="match status" value="1"/>
</dbReference>